<dbReference type="GO" id="GO:0090110">
    <property type="term" value="P:COPII-coated vesicle cargo loading"/>
    <property type="evidence" value="ECO:0007669"/>
    <property type="project" value="TreeGrafter"/>
</dbReference>
<evidence type="ECO:0000256" key="8">
    <source>
        <dbReference type="ARBA" id="ARBA00022824"/>
    </source>
</evidence>
<dbReference type="InterPro" id="IPR024298">
    <property type="entry name" value="Sec16_Sec23-bd"/>
</dbReference>
<dbReference type="InterPro" id="IPR036322">
    <property type="entry name" value="WD40_repeat_dom_sf"/>
</dbReference>
<dbReference type="EMBL" id="KZ303847">
    <property type="protein sequence ID" value="PHZ13768.1"/>
    <property type="molecule type" value="Genomic_DNA"/>
</dbReference>
<evidence type="ECO:0000256" key="5">
    <source>
        <dbReference type="ARBA" id="ARBA00022448"/>
    </source>
</evidence>
<dbReference type="RefSeq" id="XP_023467476.1">
    <property type="nucleotide sequence ID" value="XM_023612906.1"/>
</dbReference>
<dbReference type="GO" id="GO:0005198">
    <property type="term" value="F:structural molecule activity"/>
    <property type="evidence" value="ECO:0007669"/>
    <property type="project" value="TreeGrafter"/>
</dbReference>
<comment type="subcellular location">
    <subcellularLocation>
        <location evidence="1">Endoplasmic reticulum</location>
    </subcellularLocation>
</comment>
<dbReference type="GO" id="GO:0070971">
    <property type="term" value="C:endoplasmic reticulum exit site"/>
    <property type="evidence" value="ECO:0007669"/>
    <property type="project" value="TreeGrafter"/>
</dbReference>
<evidence type="ECO:0000256" key="9">
    <source>
        <dbReference type="ARBA" id="ARBA00022892"/>
    </source>
</evidence>
<evidence type="ECO:0000256" key="11">
    <source>
        <dbReference type="ARBA" id="ARBA00025471"/>
    </source>
</evidence>
<name>A0A2G4SY99_RHIZD</name>
<evidence type="ECO:0000256" key="1">
    <source>
        <dbReference type="ARBA" id="ARBA00004240"/>
    </source>
</evidence>
<dbReference type="PANTHER" id="PTHR13923">
    <property type="entry name" value="SEC31-RELATED PROTEIN"/>
    <property type="match status" value="1"/>
</dbReference>
<dbReference type="Gene3D" id="2.130.10.10">
    <property type="entry name" value="YVTN repeat-like/Quinoprotein amine dehydrogenase"/>
    <property type="match status" value="1"/>
</dbReference>
<evidence type="ECO:0000256" key="3">
    <source>
        <dbReference type="ARBA" id="ARBA00013507"/>
    </source>
</evidence>
<feature type="compositionally biased region" description="Basic and acidic residues" evidence="13">
    <location>
        <begin position="675"/>
        <end position="686"/>
    </location>
</feature>
<dbReference type="SMART" id="SM00320">
    <property type="entry name" value="WD40"/>
    <property type="match status" value="5"/>
</dbReference>
<evidence type="ECO:0000256" key="6">
    <source>
        <dbReference type="ARBA" id="ARBA00022574"/>
    </source>
</evidence>
<protein>
    <recommendedName>
        <fullName evidence="4">Protein transport protein SEC31</fullName>
    </recommendedName>
    <alternativeName>
        <fullName evidence="3">Protein transport protein sec31</fullName>
    </alternativeName>
</protein>
<evidence type="ECO:0000259" key="14">
    <source>
        <dbReference type="Pfam" id="PF12931"/>
    </source>
</evidence>
<sequence>MAQRLDSISRAASLTWNPKPQLLLATSDQDYLEIFKLDSVHFKPSRLCKTATHFKINTLSWGNHHNQADGIIAAGTDQGHLELWSPFALINNKSTQESLIMRDTTTHTTAVNALDFNPSQPNLLASAGNQSEVYIWDLYHPHSSYKPGPRSSKMDHIRAIAWNGQVQHILSTASTNGYTVVWDIRNKKEIMILPQHPAVISSIAWHPDIATQIVTAAHDGTISLWDLRHAHTPEKVMKSQDSVCGLSWCKQDSNLLLSGGKEILCWNPNLGELYGKLVESKDSLQVAWCPYHPSIIASSSLAESVDIHPIQSLRIRSPPRWLRRTTTASFGHNGKIAVVLKHRVLLTTVKIDPDIIKRSEQLESATSDLGSVDTFIKDRIRESCEKEDWTILKILFADDAREQLIRHLGFNRNQVTMSHQAPSPHSFFGKMVNPLPIRFLSSPLTDRSIAEYVGLGDFESAVDVCLASERFSDALAIAACHSPELFSRVHKTFIERYAHEHTYLHLLGNIVNRDLDSVVTTAALDEWKFILATLCTFAQPGDLARLCELLGDRLMKAQKEKQALICYMAAGHLAKTFSIWIARLEEKEKCQEEYTIRLQELVEKLTIFRKAIHYQESTVITSQGTYELARLYDTYCDYAQLMAAQGKLDIALKYISLVPEGYSKRASLVPNLQPEHGDVTSTEVDHSAASTAVVPDTVHPSPLAPPTSASYHTAPRQWRS</sequence>
<keyword evidence="9" id="KW-0931">ER-Golgi transport</keyword>
<feature type="repeat" description="WD" evidence="12">
    <location>
        <begin position="193"/>
        <end position="235"/>
    </location>
</feature>
<evidence type="ECO:0000256" key="10">
    <source>
        <dbReference type="ARBA" id="ARBA00022927"/>
    </source>
</evidence>
<dbReference type="PROSITE" id="PS00678">
    <property type="entry name" value="WD_REPEATS_1"/>
    <property type="match status" value="1"/>
</dbReference>
<keyword evidence="10" id="KW-0653">Protein transport</keyword>
<gene>
    <name evidence="15" type="ORF">RHIMIDRAFT_280427</name>
</gene>
<dbReference type="Pfam" id="PF12931">
    <property type="entry name" value="TPR_Sec16"/>
    <property type="match status" value="1"/>
</dbReference>
<evidence type="ECO:0000256" key="7">
    <source>
        <dbReference type="ARBA" id="ARBA00022737"/>
    </source>
</evidence>
<accession>A0A2G4SY99</accession>
<comment type="similarity">
    <text evidence="2">Belongs to the WD repeat SEC31 family.</text>
</comment>
<dbReference type="Gene3D" id="1.25.40.1030">
    <property type="match status" value="1"/>
</dbReference>
<dbReference type="GO" id="GO:0007029">
    <property type="term" value="P:endoplasmic reticulum organization"/>
    <property type="evidence" value="ECO:0007669"/>
    <property type="project" value="TreeGrafter"/>
</dbReference>
<organism evidence="15 16">
    <name type="scientific">Rhizopus microsporus ATCC 52813</name>
    <dbReference type="NCBI Taxonomy" id="1340429"/>
    <lineage>
        <taxon>Eukaryota</taxon>
        <taxon>Fungi</taxon>
        <taxon>Fungi incertae sedis</taxon>
        <taxon>Mucoromycota</taxon>
        <taxon>Mucoromycotina</taxon>
        <taxon>Mucoromycetes</taxon>
        <taxon>Mucorales</taxon>
        <taxon>Mucorineae</taxon>
        <taxon>Rhizopodaceae</taxon>
        <taxon>Rhizopus</taxon>
    </lineage>
</organism>
<evidence type="ECO:0000313" key="15">
    <source>
        <dbReference type="EMBL" id="PHZ13768.1"/>
    </source>
</evidence>
<dbReference type="PROSITE" id="PS50294">
    <property type="entry name" value="WD_REPEATS_REGION"/>
    <property type="match status" value="2"/>
</dbReference>
<dbReference type="STRING" id="1340429.A0A2G4SY99"/>
<keyword evidence="7" id="KW-0677">Repeat</keyword>
<dbReference type="PANTHER" id="PTHR13923:SF11">
    <property type="entry name" value="SECRETORY 31, ISOFORM D"/>
    <property type="match status" value="1"/>
</dbReference>
<feature type="region of interest" description="Disordered" evidence="13">
    <location>
        <begin position="673"/>
        <end position="720"/>
    </location>
</feature>
<evidence type="ECO:0000256" key="4">
    <source>
        <dbReference type="ARBA" id="ARBA00021236"/>
    </source>
</evidence>
<keyword evidence="6 12" id="KW-0853">WD repeat</keyword>
<keyword evidence="8" id="KW-0256">Endoplasmic reticulum</keyword>
<dbReference type="AlphaFoldDB" id="A0A2G4SY99"/>
<evidence type="ECO:0000313" key="16">
    <source>
        <dbReference type="Proteomes" id="UP000242254"/>
    </source>
</evidence>
<keyword evidence="5" id="KW-0813">Transport</keyword>
<dbReference type="Pfam" id="PF00400">
    <property type="entry name" value="WD40"/>
    <property type="match status" value="2"/>
</dbReference>
<evidence type="ECO:0000256" key="12">
    <source>
        <dbReference type="PROSITE-ProRule" id="PRU00221"/>
    </source>
</evidence>
<evidence type="ECO:0000256" key="2">
    <source>
        <dbReference type="ARBA" id="ARBA00009358"/>
    </source>
</evidence>
<proteinExistence type="inferred from homology"/>
<feature type="domain" description="Sec16 Sec23-binding" evidence="14">
    <location>
        <begin position="450"/>
        <end position="658"/>
    </location>
</feature>
<dbReference type="InterPro" id="IPR015943">
    <property type="entry name" value="WD40/YVTN_repeat-like_dom_sf"/>
</dbReference>
<evidence type="ECO:0000256" key="13">
    <source>
        <dbReference type="SAM" id="MobiDB-lite"/>
    </source>
</evidence>
<dbReference type="PROSITE" id="PS50082">
    <property type="entry name" value="WD_REPEATS_2"/>
    <property type="match status" value="2"/>
</dbReference>
<dbReference type="GeneID" id="35443895"/>
<dbReference type="GO" id="GO:0030127">
    <property type="term" value="C:COPII vesicle coat"/>
    <property type="evidence" value="ECO:0007669"/>
    <property type="project" value="TreeGrafter"/>
</dbReference>
<keyword evidence="16" id="KW-1185">Reference proteome</keyword>
<dbReference type="Proteomes" id="UP000242254">
    <property type="component" value="Unassembled WGS sequence"/>
</dbReference>
<dbReference type="InterPro" id="IPR040251">
    <property type="entry name" value="SEC31-like"/>
</dbReference>
<comment type="function">
    <text evidence="11">Component of the coat protein complex II (COPII) which promotes the formation of transport vesicles from the endoplasmic reticulum (ER). The coat has two main functions, the physical deformation of the endoplasmic reticulum membrane into vesicles and the selection of cargo molecules.</text>
</comment>
<dbReference type="InterPro" id="IPR001680">
    <property type="entry name" value="WD40_rpt"/>
</dbReference>
<dbReference type="SUPFAM" id="SSF50978">
    <property type="entry name" value="WD40 repeat-like"/>
    <property type="match status" value="1"/>
</dbReference>
<reference evidence="15 16" key="1">
    <citation type="journal article" date="2016" name="Proc. Natl. Acad. Sci. U.S.A.">
        <title>Lipid metabolic changes in an early divergent fungus govern the establishment of a mutualistic symbiosis with endobacteria.</title>
        <authorList>
            <person name="Lastovetsky O.A."/>
            <person name="Gaspar M.L."/>
            <person name="Mondo S.J."/>
            <person name="LaButti K.M."/>
            <person name="Sandor L."/>
            <person name="Grigoriev I.V."/>
            <person name="Henry S.A."/>
            <person name="Pawlowska T.E."/>
        </authorList>
    </citation>
    <scope>NUCLEOTIDE SEQUENCE [LARGE SCALE GENOMIC DNA]</scope>
    <source>
        <strain evidence="15 16">ATCC 52813</strain>
    </source>
</reference>
<dbReference type="GO" id="GO:0015031">
    <property type="term" value="P:protein transport"/>
    <property type="evidence" value="ECO:0007669"/>
    <property type="project" value="UniProtKB-KW"/>
</dbReference>
<feature type="repeat" description="WD" evidence="12">
    <location>
        <begin position="104"/>
        <end position="138"/>
    </location>
</feature>
<dbReference type="InterPro" id="IPR019775">
    <property type="entry name" value="WD40_repeat_CS"/>
</dbReference>